<evidence type="ECO:0000313" key="2">
    <source>
        <dbReference type="Proteomes" id="UP000036790"/>
    </source>
</evidence>
<reference evidence="1 2" key="1">
    <citation type="submission" date="2015-07" db="EMBL/GenBank/DDBJ databases">
        <authorList>
            <consortium name="Consortium for Microbial Forensics and Genomics (microFORGE)"/>
            <person name="Knight B.M."/>
            <person name="Roberts D.P."/>
            <person name="Lin D."/>
            <person name="Hari K."/>
            <person name="Fletcher J."/>
            <person name="Melcher U."/>
            <person name="Blagden T."/>
            <person name="Winegar R.A."/>
        </authorList>
    </citation>
    <scope>NUCLEOTIDE SEQUENCE [LARGE SCALE GENOMIC DNA]</scope>
    <source>
        <strain evidence="1 2">X11-5A</strain>
    </source>
</reference>
<organism evidence="1 2">
    <name type="scientific">Xanthomonas oryzae</name>
    <dbReference type="NCBI Taxonomy" id="347"/>
    <lineage>
        <taxon>Bacteria</taxon>
        <taxon>Pseudomonadati</taxon>
        <taxon>Pseudomonadota</taxon>
        <taxon>Gammaproteobacteria</taxon>
        <taxon>Lysobacterales</taxon>
        <taxon>Lysobacteraceae</taxon>
        <taxon>Xanthomonas</taxon>
    </lineage>
</organism>
<dbReference type="EMBL" id="LHUJ01000355">
    <property type="protein sequence ID" value="KOR39515.1"/>
    <property type="molecule type" value="Genomic_DNA"/>
</dbReference>
<name>A0AAP0ZHE2_9XANT</name>
<accession>A0AAP0ZHE2</accession>
<sequence length="92" mass="9777">MAPGAEDVIGENGLDAAALRRLMQVQMLDKQQNGVTLGPVDVAHRGDIATVRLTALLTGGSGRWAPDQARTYQVITGWRKTTPTAGRPSHSV</sequence>
<comment type="caution">
    <text evidence="1">The sequence shown here is derived from an EMBL/GenBank/DDBJ whole genome shotgun (WGS) entry which is preliminary data.</text>
</comment>
<evidence type="ECO:0000313" key="1">
    <source>
        <dbReference type="EMBL" id="KOR39515.1"/>
    </source>
</evidence>
<dbReference type="AlphaFoldDB" id="A0AAP0ZHE2"/>
<protein>
    <submittedName>
        <fullName evidence="1">Uncharacterized protein</fullName>
    </submittedName>
</protein>
<dbReference type="Proteomes" id="UP000036790">
    <property type="component" value="Unassembled WGS sequence"/>
</dbReference>
<reference evidence="1 2" key="2">
    <citation type="submission" date="2015-09" db="EMBL/GenBank/DDBJ databases">
        <title>Draft genome sequence of Xanthomonas oryzae pv. USA str. X11-5A.</title>
        <authorList>
            <person name="Knight B.M."/>
            <person name="Roberts D.P."/>
            <person name="Lin D."/>
            <person name="Hari K."/>
            <person name="Fletcher J."/>
            <person name="Melcher U."/>
            <person name="Blagden T."/>
            <person name="Winegar R.A."/>
        </authorList>
    </citation>
    <scope>NUCLEOTIDE SEQUENCE [LARGE SCALE GENOMIC DNA]</scope>
    <source>
        <strain evidence="1 2">X11-5A</strain>
    </source>
</reference>
<proteinExistence type="predicted"/>
<gene>
    <name evidence="1" type="ORF">ADT25_21865</name>
</gene>